<dbReference type="EMBL" id="JAWDJX010000031">
    <property type="protein sequence ID" value="KAK3050612.1"/>
    <property type="molecule type" value="Genomic_DNA"/>
</dbReference>
<dbReference type="PANTHER" id="PTHR15565">
    <property type="entry name" value="AATF PROTEIN APOPTOSIS ANTAGONIZING TRANSCRIPTION FACTOR"/>
    <property type="match status" value="1"/>
</dbReference>
<feature type="region of interest" description="Disordered" evidence="3">
    <location>
        <begin position="1"/>
        <end position="154"/>
    </location>
</feature>
<evidence type="ECO:0000256" key="2">
    <source>
        <dbReference type="ARBA" id="ARBA00013850"/>
    </source>
</evidence>
<evidence type="ECO:0000313" key="6">
    <source>
        <dbReference type="EMBL" id="KAK3050612.1"/>
    </source>
</evidence>
<feature type="domain" description="AATF leucine zipper-containing" evidence="5">
    <location>
        <begin position="181"/>
        <end position="303"/>
    </location>
</feature>
<name>A0AAJ0DHS5_9PEZI</name>
<dbReference type="Pfam" id="PF08164">
    <property type="entry name" value="TRAUB"/>
    <property type="match status" value="1"/>
</dbReference>
<dbReference type="Pfam" id="PF13339">
    <property type="entry name" value="AATF-Che1"/>
    <property type="match status" value="1"/>
</dbReference>
<evidence type="ECO:0000256" key="3">
    <source>
        <dbReference type="SAM" id="MobiDB-lite"/>
    </source>
</evidence>
<evidence type="ECO:0000256" key="1">
    <source>
        <dbReference type="ARBA" id="ARBA00008966"/>
    </source>
</evidence>
<feature type="compositionally biased region" description="Basic and acidic residues" evidence="3">
    <location>
        <begin position="49"/>
        <end position="60"/>
    </location>
</feature>
<organism evidence="6 7">
    <name type="scientific">Extremus antarcticus</name>
    <dbReference type="NCBI Taxonomy" id="702011"/>
    <lineage>
        <taxon>Eukaryota</taxon>
        <taxon>Fungi</taxon>
        <taxon>Dikarya</taxon>
        <taxon>Ascomycota</taxon>
        <taxon>Pezizomycotina</taxon>
        <taxon>Dothideomycetes</taxon>
        <taxon>Dothideomycetidae</taxon>
        <taxon>Mycosphaerellales</taxon>
        <taxon>Extremaceae</taxon>
        <taxon>Extremus</taxon>
    </lineage>
</organism>
<comment type="caution">
    <text evidence="6">The sequence shown here is derived from an EMBL/GenBank/DDBJ whole genome shotgun (WGS) entry which is preliminary data.</text>
</comment>
<dbReference type="AlphaFoldDB" id="A0AAJ0DHS5"/>
<dbReference type="GO" id="GO:0000462">
    <property type="term" value="P:maturation of SSU-rRNA from tricistronic rRNA transcript (SSU-rRNA, 5.8S rRNA, LSU-rRNA)"/>
    <property type="evidence" value="ECO:0007669"/>
    <property type="project" value="TreeGrafter"/>
</dbReference>
<dbReference type="InterPro" id="IPR025160">
    <property type="entry name" value="AATF"/>
</dbReference>
<dbReference type="InterPro" id="IPR039223">
    <property type="entry name" value="AATF/Bfr2"/>
</dbReference>
<sequence length="483" mass="52882">MAPYTGRNRAKDFEDVVGSIPHDFDPEEDDGQTGFDDTDASSVDDNDADDGRAHYEDVSKSKLRKSKTAALGPQYRGSKISRNAALDDGEEDDPFSRGFDEEGSDGDDGQDLGEDVGSSEDEDMDGMEDETSDTDVSEDGDAAALKPGAMGSKEDRAELLKAVAKDQKAVASSLAQSTKADAEKGRAVKKQKAGFDALLNSRIKLQKTLVASNTVVGMSRDDVQAQTGEAVDAVEAAENAAFALWSSLNAFRDQMIAARTGEKRKRSTFDSDTPTGDLWRHMQSQEDSCLPYRNATLNRWAVKARGATALPERGVINRSAHQSTLVDALQEHLSNRDRLLAKAHTPRSCAPLQLANGLTEDDKIYDDADFYGIMLKELLERKSQDSVAASNIDLNFNLKREAKAKKNVDTKASKGRKLRYTVHEKLQNFMAPEDRSAWSERQADELFGSLFGRRMGLGDENEDHEHAVNGVEEEDVGLKLFGS</sequence>
<protein>
    <recommendedName>
        <fullName evidence="2">Protein BFR2</fullName>
    </recommendedName>
</protein>
<dbReference type="Proteomes" id="UP001271007">
    <property type="component" value="Unassembled WGS sequence"/>
</dbReference>
<feature type="compositionally biased region" description="Acidic residues" evidence="3">
    <location>
        <begin position="25"/>
        <end position="48"/>
    </location>
</feature>
<keyword evidence="7" id="KW-1185">Reference proteome</keyword>
<comment type="similarity">
    <text evidence="1">Belongs to the AATF family.</text>
</comment>
<evidence type="ECO:0000259" key="5">
    <source>
        <dbReference type="Pfam" id="PF13339"/>
    </source>
</evidence>
<dbReference type="PANTHER" id="PTHR15565:SF0">
    <property type="entry name" value="PROTEIN AATF"/>
    <property type="match status" value="1"/>
</dbReference>
<evidence type="ECO:0000313" key="7">
    <source>
        <dbReference type="Proteomes" id="UP001271007"/>
    </source>
</evidence>
<proteinExistence type="inferred from homology"/>
<feature type="compositionally biased region" description="Acidic residues" evidence="3">
    <location>
        <begin position="101"/>
        <end position="141"/>
    </location>
</feature>
<dbReference type="GO" id="GO:0005730">
    <property type="term" value="C:nucleolus"/>
    <property type="evidence" value="ECO:0007669"/>
    <property type="project" value="TreeGrafter"/>
</dbReference>
<reference evidence="6" key="1">
    <citation type="submission" date="2023-04" db="EMBL/GenBank/DDBJ databases">
        <title>Black Yeasts Isolated from many extreme environments.</title>
        <authorList>
            <person name="Coleine C."/>
            <person name="Stajich J.E."/>
            <person name="Selbmann L."/>
        </authorList>
    </citation>
    <scope>NUCLEOTIDE SEQUENCE</scope>
    <source>
        <strain evidence="6">CCFEE 5312</strain>
    </source>
</reference>
<feature type="domain" description="Apoptosis-antagonizing transcription factor C-terminal" evidence="4">
    <location>
        <begin position="371"/>
        <end position="451"/>
    </location>
</feature>
<accession>A0AAJ0DHS5</accession>
<gene>
    <name evidence="6" type="primary">BFR2</name>
    <name evidence="6" type="ORF">LTR09_008252</name>
</gene>
<dbReference type="InterPro" id="IPR012617">
    <property type="entry name" value="AATF_C"/>
</dbReference>
<evidence type="ECO:0000259" key="4">
    <source>
        <dbReference type="Pfam" id="PF08164"/>
    </source>
</evidence>